<dbReference type="Proteomes" id="UP001243330">
    <property type="component" value="Unassembled WGS sequence"/>
</dbReference>
<accession>A0AAD9AR62</accession>
<dbReference type="AlphaFoldDB" id="A0AAD9AR62"/>
<gene>
    <name evidence="2" type="ORF">CCHR01_04346</name>
</gene>
<organism evidence="2 3">
    <name type="scientific">Colletotrichum chrysophilum</name>
    <dbReference type="NCBI Taxonomy" id="1836956"/>
    <lineage>
        <taxon>Eukaryota</taxon>
        <taxon>Fungi</taxon>
        <taxon>Dikarya</taxon>
        <taxon>Ascomycota</taxon>
        <taxon>Pezizomycotina</taxon>
        <taxon>Sordariomycetes</taxon>
        <taxon>Hypocreomycetidae</taxon>
        <taxon>Glomerellales</taxon>
        <taxon>Glomerellaceae</taxon>
        <taxon>Colletotrichum</taxon>
        <taxon>Colletotrichum gloeosporioides species complex</taxon>
    </lineage>
</organism>
<keyword evidence="3" id="KW-1185">Reference proteome</keyword>
<evidence type="ECO:0000313" key="3">
    <source>
        <dbReference type="Proteomes" id="UP001243330"/>
    </source>
</evidence>
<name>A0AAD9AR62_9PEZI</name>
<evidence type="ECO:0000256" key="1">
    <source>
        <dbReference type="SAM" id="MobiDB-lite"/>
    </source>
</evidence>
<protein>
    <submittedName>
        <fullName evidence="2">Uncharacterized protein</fullName>
    </submittedName>
</protein>
<comment type="caution">
    <text evidence="2">The sequence shown here is derived from an EMBL/GenBank/DDBJ whole genome shotgun (WGS) entry which is preliminary data.</text>
</comment>
<feature type="region of interest" description="Disordered" evidence="1">
    <location>
        <begin position="1"/>
        <end position="83"/>
    </location>
</feature>
<reference evidence="2" key="1">
    <citation type="submission" date="2023-01" db="EMBL/GenBank/DDBJ databases">
        <title>Colletotrichum chrysophilum M932 genome sequence.</title>
        <authorList>
            <person name="Baroncelli R."/>
        </authorList>
    </citation>
    <scope>NUCLEOTIDE SEQUENCE</scope>
    <source>
        <strain evidence="2">M932</strain>
    </source>
</reference>
<sequence>MIFPFLPKNNVASTNFSDLRDYPDGHRPPEHRSQSLQPDDDPRQIPSDVGAEKRDLAQSRQPSAEAEPALTSPPPYQDRRTQGTTTALTAALQQHRHRHGPVQRHTQRPKVSAMFEVGVGWQMPLRKQRLNVTCGASPRAVPRSFDLSAILRPAISPRDCCNHNIYMSVPWTEKMHWGAR</sequence>
<feature type="compositionally biased region" description="Basic and acidic residues" evidence="1">
    <location>
        <begin position="18"/>
        <end position="33"/>
    </location>
</feature>
<proteinExistence type="predicted"/>
<evidence type="ECO:0000313" key="2">
    <source>
        <dbReference type="EMBL" id="KAK1852996.1"/>
    </source>
</evidence>
<dbReference type="EMBL" id="JAQOWY010000063">
    <property type="protein sequence ID" value="KAK1852996.1"/>
    <property type="molecule type" value="Genomic_DNA"/>
</dbReference>